<dbReference type="Gene3D" id="1.25.10.10">
    <property type="entry name" value="Leucine-rich Repeat Variant"/>
    <property type="match status" value="1"/>
</dbReference>
<keyword evidence="4" id="KW-1185">Reference proteome</keyword>
<dbReference type="SUPFAM" id="SSF56112">
    <property type="entry name" value="Protein kinase-like (PK-like)"/>
    <property type="match status" value="1"/>
</dbReference>
<dbReference type="InterPro" id="IPR011989">
    <property type="entry name" value="ARM-like"/>
</dbReference>
<name>A0ABR4NJJ2_9FUNG</name>
<dbReference type="InterPro" id="IPR000719">
    <property type="entry name" value="Prot_kinase_dom"/>
</dbReference>
<feature type="region of interest" description="Disordered" evidence="1">
    <location>
        <begin position="605"/>
        <end position="692"/>
    </location>
</feature>
<evidence type="ECO:0000313" key="4">
    <source>
        <dbReference type="Proteomes" id="UP001527925"/>
    </source>
</evidence>
<dbReference type="PROSITE" id="PS50011">
    <property type="entry name" value="PROTEIN_KINASE_DOM"/>
    <property type="match status" value="1"/>
</dbReference>
<dbReference type="PANTHER" id="PTHR12984:SF3">
    <property type="entry name" value="N-TERMINAL KINASE-LIKE PROTEIN"/>
    <property type="match status" value="1"/>
</dbReference>
<comment type="caution">
    <text evidence="3">The sequence shown here is derived from an EMBL/GenBank/DDBJ whole genome shotgun (WGS) entry which is preliminary data.</text>
</comment>
<organism evidence="3 4">
    <name type="scientific">Polyrhizophydium stewartii</name>
    <dbReference type="NCBI Taxonomy" id="2732419"/>
    <lineage>
        <taxon>Eukaryota</taxon>
        <taxon>Fungi</taxon>
        <taxon>Fungi incertae sedis</taxon>
        <taxon>Chytridiomycota</taxon>
        <taxon>Chytridiomycota incertae sedis</taxon>
        <taxon>Chytridiomycetes</taxon>
        <taxon>Rhizophydiales</taxon>
        <taxon>Rhizophydiales incertae sedis</taxon>
        <taxon>Polyrhizophydium</taxon>
    </lineage>
</organism>
<feature type="region of interest" description="Disordered" evidence="1">
    <location>
        <begin position="712"/>
        <end position="825"/>
    </location>
</feature>
<evidence type="ECO:0000259" key="2">
    <source>
        <dbReference type="PROSITE" id="PS50011"/>
    </source>
</evidence>
<dbReference type="Proteomes" id="UP001527925">
    <property type="component" value="Unassembled WGS sequence"/>
</dbReference>
<feature type="compositionally biased region" description="Basic and acidic residues" evidence="1">
    <location>
        <begin position="795"/>
        <end position="816"/>
    </location>
</feature>
<gene>
    <name evidence="3" type="primary">CEX1</name>
    <name evidence="3" type="ORF">HK105_200564</name>
</gene>
<dbReference type="Gene3D" id="3.30.200.20">
    <property type="entry name" value="Phosphorylase Kinase, domain 1"/>
    <property type="match status" value="1"/>
</dbReference>
<dbReference type="PANTHER" id="PTHR12984">
    <property type="entry name" value="SCY1-RELATED S/T PROTEIN KINASE-LIKE"/>
    <property type="match status" value="1"/>
</dbReference>
<feature type="compositionally biased region" description="Low complexity" evidence="1">
    <location>
        <begin position="723"/>
        <end position="735"/>
    </location>
</feature>
<proteinExistence type="predicted"/>
<dbReference type="SUPFAM" id="SSF48371">
    <property type="entry name" value="ARM repeat"/>
    <property type="match status" value="1"/>
</dbReference>
<accession>A0ABR4NJJ2</accession>
<protein>
    <submittedName>
        <fullName evidence="3">Nuclear aminoacylation-dependent tRNA export pathway component</fullName>
    </submittedName>
</protein>
<evidence type="ECO:0000256" key="1">
    <source>
        <dbReference type="SAM" id="MobiDB-lite"/>
    </source>
</evidence>
<dbReference type="EMBL" id="JADGIZ020000002">
    <property type="protein sequence ID" value="KAL2919650.1"/>
    <property type="molecule type" value="Genomic_DNA"/>
</dbReference>
<feature type="compositionally biased region" description="Low complexity" evidence="1">
    <location>
        <begin position="608"/>
        <end position="684"/>
    </location>
</feature>
<dbReference type="InterPro" id="IPR011009">
    <property type="entry name" value="Kinase-like_dom_sf"/>
</dbReference>
<evidence type="ECO:0000313" key="3">
    <source>
        <dbReference type="EMBL" id="KAL2919650.1"/>
    </source>
</evidence>
<reference evidence="3 4" key="1">
    <citation type="submission" date="2023-09" db="EMBL/GenBank/DDBJ databases">
        <title>Pangenome analysis of Batrachochytrium dendrobatidis and related Chytrids.</title>
        <authorList>
            <person name="Yacoub M.N."/>
            <person name="Stajich J.E."/>
            <person name="James T.Y."/>
        </authorList>
    </citation>
    <scope>NUCLEOTIDE SEQUENCE [LARGE SCALE GENOMIC DNA]</scope>
    <source>
        <strain evidence="3 4">JEL0888</strain>
    </source>
</reference>
<dbReference type="Gene3D" id="1.10.510.10">
    <property type="entry name" value="Transferase(Phosphotransferase) domain 1"/>
    <property type="match status" value="1"/>
</dbReference>
<feature type="compositionally biased region" description="Low complexity" evidence="1">
    <location>
        <begin position="761"/>
        <end position="791"/>
    </location>
</feature>
<dbReference type="InterPro" id="IPR016024">
    <property type="entry name" value="ARM-type_fold"/>
</dbReference>
<feature type="compositionally biased region" description="Low complexity" evidence="1">
    <location>
        <begin position="743"/>
        <end position="752"/>
    </location>
</feature>
<dbReference type="InterPro" id="IPR051177">
    <property type="entry name" value="CIK-Related_Protein"/>
</dbReference>
<feature type="domain" description="Protein kinase" evidence="2">
    <location>
        <begin position="1"/>
        <end position="277"/>
    </location>
</feature>
<sequence>MASLLDLARSTLSMALGPQLPALPFSVGPPMLDQPLLAFWALHSGARKDDLSPVTVFVFDAVRNRDKLPLAQNALKRAKTIRHPDLLRFIDGCETDTQIIIGTEFALPIAAQLRSARDDALVALGLFKVASALKFLTQDCAMIHGNVCLASVFATQAGEWKLGALDLLCSLSEESPVLLRYADSISRSVLFVPPEIAKASFAALRSVPGHAFDAWGFAGLVNQIYNGPDARIDETSPPAAIPQKLHLIFQKLHHQNPKMRPTFEKLLASGASPDGFFDSAFIKSSLFLEQFALKDEHEKDAYFNSLNASVASFPIDFCKYKILPEVIKALDFGGGGAKALGPILKIGSRLEEADFTTLIVPIITRLFSSPDRAIRVTLCDNLASYIDRLTTKIVSEKIFPNLASGFSDTSAIVRESTLKSILVIIPKLTERIINNDLLRHLARLQADPEPGIRTNTTICLGKMAPHLSDAIKKKILAMAFIRSLNDGFPPARKAGLMALAATIDSYDPAEIVQKIIPSMSPLLLDTEKSIRTHTLKNMSLFLKRIEQHAETMPETAAVPKANGTADSAAGAASAAAPASASGASDSWAGWAISAVSSRIVTSVAGRDSPAGSTASPASAPASASVPQLPAPAQGLTAASTRASVQSSSPSRTSTGSPQPGVSSSVGQSSFGQSSFGQSSFGQSTARPASPLSLGRATAPLTLKPSVPALSTDSWDDDWGADLGPAPAAVASKPPIASKPPPAAAASGGESAGWDSWTDDWSAPAAQGSSAAPAAGSAWGATAMPAAAGARPMTPEQREEERQKRREAIAAQREARKAGRLGAKKT</sequence>